<evidence type="ECO:0000256" key="3">
    <source>
        <dbReference type="ARBA" id="ARBA00022989"/>
    </source>
</evidence>
<organism evidence="8 9">
    <name type="scientific">Cytospora schulzeri</name>
    <dbReference type="NCBI Taxonomy" id="448051"/>
    <lineage>
        <taxon>Eukaryota</taxon>
        <taxon>Fungi</taxon>
        <taxon>Dikarya</taxon>
        <taxon>Ascomycota</taxon>
        <taxon>Pezizomycotina</taxon>
        <taxon>Sordariomycetes</taxon>
        <taxon>Sordariomycetidae</taxon>
        <taxon>Diaporthales</taxon>
        <taxon>Cytosporaceae</taxon>
        <taxon>Cytospora</taxon>
    </lineage>
</organism>
<dbReference type="PANTHER" id="PTHR33048">
    <property type="entry name" value="PTH11-LIKE INTEGRAL MEMBRANE PROTEIN (AFU_ORTHOLOGUE AFUA_5G11245)"/>
    <property type="match status" value="1"/>
</dbReference>
<comment type="caution">
    <text evidence="8">The sequence shown here is derived from an EMBL/GenBank/DDBJ whole genome shotgun (WGS) entry which is preliminary data.</text>
</comment>
<feature type="transmembrane region" description="Helical" evidence="6">
    <location>
        <begin position="137"/>
        <end position="157"/>
    </location>
</feature>
<feature type="transmembrane region" description="Helical" evidence="6">
    <location>
        <begin position="20"/>
        <end position="42"/>
    </location>
</feature>
<dbReference type="Pfam" id="PF20684">
    <property type="entry name" value="Fung_rhodopsin"/>
    <property type="match status" value="1"/>
</dbReference>
<evidence type="ECO:0000256" key="1">
    <source>
        <dbReference type="ARBA" id="ARBA00004141"/>
    </source>
</evidence>
<evidence type="ECO:0000313" key="8">
    <source>
        <dbReference type="EMBL" id="ROV92189.1"/>
    </source>
</evidence>
<dbReference type="OrthoDB" id="3934549at2759"/>
<feature type="transmembrane region" description="Helical" evidence="6">
    <location>
        <begin position="215"/>
        <end position="237"/>
    </location>
</feature>
<evidence type="ECO:0000313" key="9">
    <source>
        <dbReference type="Proteomes" id="UP000283895"/>
    </source>
</evidence>
<sequence>MSTMSTQYAPEYENYDDGPVVIRVMTAVIVLATVFVGLRIGVRIHRRVGLALDDWLAVAALIVEWGEYVDGYLCIKLGGVGLHLPIALARKSNALRNTFIYMFAGELIFFTGLALIKWSILAMYYRLFPTRFMKWGYIVLGSMTAAWWIAVMLVTIFQCLPIHKYWDLDTPGSCVNANVFYISTNGVPNIVMDAMILCLPIYEVYKLHVPRKLKIAIAANFLIGSIVIIASIIKLTVMVDLYKMGSSADVTSIADHFWTGRRPPEEEWLHNDEKLGQRSELIGSPRRLAP</sequence>
<comment type="similarity">
    <text evidence="5">Belongs to the SAT4 family.</text>
</comment>
<accession>A0A423VMQ0</accession>
<evidence type="ECO:0000256" key="4">
    <source>
        <dbReference type="ARBA" id="ARBA00023136"/>
    </source>
</evidence>
<keyword evidence="4 6" id="KW-0472">Membrane</keyword>
<dbReference type="InterPro" id="IPR052337">
    <property type="entry name" value="SAT4-like"/>
</dbReference>
<evidence type="ECO:0000256" key="6">
    <source>
        <dbReference type="SAM" id="Phobius"/>
    </source>
</evidence>
<dbReference type="PANTHER" id="PTHR33048:SF47">
    <property type="entry name" value="INTEGRAL MEMBRANE PROTEIN-RELATED"/>
    <property type="match status" value="1"/>
</dbReference>
<reference evidence="8 9" key="1">
    <citation type="submission" date="2015-09" db="EMBL/GenBank/DDBJ databases">
        <title>Host preference determinants of Valsa canker pathogens revealed by comparative genomics.</title>
        <authorList>
            <person name="Yin Z."/>
            <person name="Huang L."/>
        </authorList>
    </citation>
    <scope>NUCLEOTIDE SEQUENCE [LARGE SCALE GENOMIC DNA]</scope>
    <source>
        <strain evidence="8 9">03-1</strain>
    </source>
</reference>
<dbReference type="Proteomes" id="UP000283895">
    <property type="component" value="Unassembled WGS sequence"/>
</dbReference>
<keyword evidence="2 6" id="KW-0812">Transmembrane</keyword>
<dbReference type="AlphaFoldDB" id="A0A423VMQ0"/>
<evidence type="ECO:0000256" key="2">
    <source>
        <dbReference type="ARBA" id="ARBA00022692"/>
    </source>
</evidence>
<protein>
    <recommendedName>
        <fullName evidence="7">Rhodopsin domain-containing protein</fullName>
    </recommendedName>
</protein>
<dbReference type="GO" id="GO:0016020">
    <property type="term" value="C:membrane"/>
    <property type="evidence" value="ECO:0007669"/>
    <property type="project" value="UniProtKB-SubCell"/>
</dbReference>
<keyword evidence="3 6" id="KW-1133">Transmembrane helix</keyword>
<gene>
    <name evidence="8" type="ORF">VMCG_09276</name>
</gene>
<evidence type="ECO:0000259" key="7">
    <source>
        <dbReference type="Pfam" id="PF20684"/>
    </source>
</evidence>
<evidence type="ECO:0000256" key="5">
    <source>
        <dbReference type="ARBA" id="ARBA00038359"/>
    </source>
</evidence>
<feature type="domain" description="Rhodopsin" evidence="7">
    <location>
        <begin position="38"/>
        <end position="258"/>
    </location>
</feature>
<dbReference type="STRING" id="356882.A0A423VMQ0"/>
<feature type="transmembrane region" description="Helical" evidence="6">
    <location>
        <begin position="99"/>
        <end position="125"/>
    </location>
</feature>
<comment type="subcellular location">
    <subcellularLocation>
        <location evidence="1">Membrane</location>
        <topology evidence="1">Multi-pass membrane protein</topology>
    </subcellularLocation>
</comment>
<name>A0A423VMQ0_9PEZI</name>
<proteinExistence type="inferred from homology"/>
<dbReference type="EMBL" id="LKEA01000051">
    <property type="protein sequence ID" value="ROV92189.1"/>
    <property type="molecule type" value="Genomic_DNA"/>
</dbReference>
<dbReference type="InterPro" id="IPR049326">
    <property type="entry name" value="Rhodopsin_dom_fungi"/>
</dbReference>
<keyword evidence="9" id="KW-1185">Reference proteome</keyword>